<evidence type="ECO:0000313" key="2">
    <source>
        <dbReference type="Proteomes" id="UP000283684"/>
    </source>
</evidence>
<name>A0A413NPS5_BACUN</name>
<organism evidence="1 2">
    <name type="scientific">Bacteroides uniformis</name>
    <dbReference type="NCBI Taxonomy" id="820"/>
    <lineage>
        <taxon>Bacteria</taxon>
        <taxon>Pseudomonadati</taxon>
        <taxon>Bacteroidota</taxon>
        <taxon>Bacteroidia</taxon>
        <taxon>Bacteroidales</taxon>
        <taxon>Bacteroidaceae</taxon>
        <taxon>Bacteroides</taxon>
    </lineage>
</organism>
<dbReference type="AlphaFoldDB" id="A0A413NPS5"/>
<dbReference type="Proteomes" id="UP000283684">
    <property type="component" value="Unassembled WGS sequence"/>
</dbReference>
<proteinExistence type="predicted"/>
<sequence>MALTTEEEAKVKKIITAYDNGKRLNELPVADSSNPFDLTTEVLDKSGESKQAGLAAMLPYAEDQCSYGVELDVTVSSSVLTRTGNMTLHKTLPIQSKMKGCLLSDEGKVIEYLNPTNWKAHKRDGSNGMVMVEIPAHWRRFYTNGNKRGVRISEYPIPGYHFVKKCYISAYEATIQRSTGKLASVVNTSTDYRGGNNQADWDALPKSQLGKPATSTSRTNFRAAARKRGAGTQWNCMDYNAYITLAWLYYIEYGNLNCQLAFNAQKDSNGYAQGGLGNGVTTWDGTKWNNFNGYNPIIPCGTSDELGNASGEVAYTLEKAEGESSKVFTVPRYRGIENPFGHVWKWTDGVNIEVKTNSDGGTSKVYVCDDPSKYNDSNYTGYTLRGLAARAEGYAKEMIFGEFGDLIASVVGGGSTTYWCDYFYTNIGSNALRGVLFGGNAHAGALAGFGYAITHYAPSYTAATVGSRLCFIPES</sequence>
<dbReference type="EMBL" id="QSEE01000003">
    <property type="protein sequence ID" value="RGZ50546.1"/>
    <property type="molecule type" value="Genomic_DNA"/>
</dbReference>
<protein>
    <submittedName>
        <fullName evidence="1">Uncharacterized protein</fullName>
    </submittedName>
</protein>
<accession>A0A413NPS5</accession>
<evidence type="ECO:0000313" key="1">
    <source>
        <dbReference type="EMBL" id="RGZ50546.1"/>
    </source>
</evidence>
<gene>
    <name evidence="1" type="ORF">DW988_05205</name>
</gene>
<reference evidence="1 2" key="1">
    <citation type="submission" date="2018-08" db="EMBL/GenBank/DDBJ databases">
        <title>A genome reference for cultivated species of the human gut microbiota.</title>
        <authorList>
            <person name="Zou Y."/>
            <person name="Xue W."/>
            <person name="Luo G."/>
        </authorList>
    </citation>
    <scope>NUCLEOTIDE SEQUENCE [LARGE SCALE GENOMIC DNA]</scope>
    <source>
        <strain evidence="1 2">AM50-4</strain>
    </source>
</reference>
<comment type="caution">
    <text evidence="1">The sequence shown here is derived from an EMBL/GenBank/DDBJ whole genome shotgun (WGS) entry which is preliminary data.</text>
</comment>